<dbReference type="InterPro" id="IPR011611">
    <property type="entry name" value="PfkB_dom"/>
</dbReference>
<feature type="binding site" evidence="9">
    <location>
        <position position="176"/>
    </location>
    <ligand>
        <name>ATP</name>
        <dbReference type="ChEBI" id="CHEBI:30616"/>
    </ligand>
</feature>
<comment type="activity regulation">
    <text evidence="9">Activated by a monovalent cation that binds near, but not in, the active site. The most likely occupant of the site in vivo is potassium. Ion binding induces a conformational change that may alter substrate affinity.</text>
</comment>
<keyword evidence="2 9" id="KW-0479">Metal-binding</keyword>
<dbReference type="HAMAP" id="MF_01987">
    <property type="entry name" value="Ribokinase"/>
    <property type="match status" value="1"/>
</dbReference>
<feature type="binding site" evidence="9">
    <location>
        <position position="263"/>
    </location>
    <ligand>
        <name>ATP</name>
        <dbReference type="ChEBI" id="CHEBI:30616"/>
    </ligand>
</feature>
<feature type="binding site" evidence="9">
    <location>
        <position position="239"/>
    </location>
    <ligand>
        <name>substrate</name>
    </ligand>
</feature>
<comment type="subunit">
    <text evidence="9">Homodimer.</text>
</comment>
<dbReference type="Gene3D" id="3.40.1190.20">
    <property type="match status" value="1"/>
</dbReference>
<keyword evidence="5 9" id="KW-0067">ATP-binding</keyword>
<evidence type="ECO:0000256" key="8">
    <source>
        <dbReference type="ARBA" id="ARBA00023277"/>
    </source>
</evidence>
<evidence type="ECO:0000256" key="3">
    <source>
        <dbReference type="ARBA" id="ARBA00022741"/>
    </source>
</evidence>
<comment type="caution">
    <text evidence="11">The sequence shown here is derived from an EMBL/GenBank/DDBJ whole genome shotgun (WGS) entry which is preliminary data.</text>
</comment>
<dbReference type="InterPro" id="IPR011877">
    <property type="entry name" value="Ribokinase"/>
</dbReference>
<evidence type="ECO:0000256" key="7">
    <source>
        <dbReference type="ARBA" id="ARBA00022958"/>
    </source>
</evidence>
<feature type="binding site" evidence="9">
    <location>
        <position position="272"/>
    </location>
    <ligand>
        <name>K(+)</name>
        <dbReference type="ChEBI" id="CHEBI:29103"/>
    </ligand>
</feature>
<gene>
    <name evidence="9" type="primary">rbsK</name>
    <name evidence="11" type="ORF">OF850_17670</name>
</gene>
<feature type="active site" description="Proton acceptor" evidence="9">
    <location>
        <position position="239"/>
    </location>
</feature>
<keyword evidence="9" id="KW-0963">Cytoplasm</keyword>
<comment type="function">
    <text evidence="9">Catalyzes the phosphorylation of ribose at O-5 in a reaction requiring ATP and magnesium. The resulting D-ribose-5-phosphate can then be used either for sythesis of nucleotides, histidine, and tryptophan, or as a component of the pentose phosphate pathway.</text>
</comment>
<proteinExistence type="inferred from homology"/>
<evidence type="ECO:0000259" key="10">
    <source>
        <dbReference type="Pfam" id="PF00294"/>
    </source>
</evidence>
<feature type="domain" description="Carbohydrate kinase PfkB" evidence="10">
    <location>
        <begin position="3"/>
        <end position="281"/>
    </location>
</feature>
<feature type="binding site" evidence="9">
    <location>
        <position position="233"/>
    </location>
    <ligand>
        <name>K(+)</name>
        <dbReference type="ChEBI" id="CHEBI:29103"/>
    </ligand>
</feature>
<protein>
    <recommendedName>
        <fullName evidence="9">Ribokinase</fullName>
        <shortName evidence="9">RK</shortName>
        <ecNumber evidence="9">2.7.1.15</ecNumber>
    </recommendedName>
</protein>
<feature type="binding site" evidence="9">
    <location>
        <position position="132"/>
    </location>
    <ligand>
        <name>substrate</name>
    </ligand>
</feature>
<comment type="similarity">
    <text evidence="9">Belongs to the carbohydrate kinase PfkB family. Ribokinase subfamily.</text>
</comment>
<evidence type="ECO:0000256" key="2">
    <source>
        <dbReference type="ARBA" id="ARBA00022723"/>
    </source>
</evidence>
<accession>A0ABT3P120</accession>
<keyword evidence="8 9" id="KW-0119">Carbohydrate metabolism</keyword>
<dbReference type="PRINTS" id="PR00990">
    <property type="entry name" value="RIBOKINASE"/>
</dbReference>
<comment type="cofactor">
    <cofactor evidence="9">
        <name>Mg(2+)</name>
        <dbReference type="ChEBI" id="CHEBI:18420"/>
    </cofactor>
    <text evidence="9">Requires a divalent cation, most likely magnesium in vivo, as an electrophilic catalyst to aid phosphoryl group transfer. It is the chelate of the metal and the nucleotide that is the actual substrate.</text>
</comment>
<evidence type="ECO:0000313" key="11">
    <source>
        <dbReference type="EMBL" id="MCW8087459.1"/>
    </source>
</evidence>
<evidence type="ECO:0000256" key="5">
    <source>
        <dbReference type="ARBA" id="ARBA00022840"/>
    </source>
</evidence>
<feature type="binding site" evidence="9">
    <location>
        <position position="269"/>
    </location>
    <ligand>
        <name>K(+)</name>
        <dbReference type="ChEBI" id="CHEBI:29103"/>
    </ligand>
</feature>
<sequence>MSLLVFGSAVADLLFRMDRLPREGETLLGEAGAPLPGGKGLNQAIAAARDGAAVRFAGCVGTDANGSMLHGALDAAGVDTTLLAATGAGPSGLACVMVDAEGRNQIAVSPGANLQAGAVSCLPGETVLMQMEVRVEENLRQLRLARDAGAHAILNLAPALAFPRDALAALRLLVLNETEAAWLAAHLGCGTGAIALRAATSTDVAVTLAERGAEAATTEGLIQAGPFAVRVADTVGAGDAWCGVLAASLGRGLPLQAAMRRANAAAALACTRPGAAIAMPDAAQTDALLG</sequence>
<keyword evidence="6 9" id="KW-0460">Magnesium</keyword>
<keyword evidence="1 9" id="KW-0808">Transferase</keyword>
<keyword evidence="4 9" id="KW-0418">Kinase</keyword>
<feature type="binding site" evidence="9">
    <location>
        <position position="235"/>
    </location>
    <ligand>
        <name>K(+)</name>
        <dbReference type="ChEBI" id="CHEBI:29103"/>
    </ligand>
</feature>
<name>A0ABT3P120_9PROT</name>
<keyword evidence="12" id="KW-1185">Reference proteome</keyword>
<dbReference type="InterPro" id="IPR029056">
    <property type="entry name" value="Ribokinase-like"/>
</dbReference>
<dbReference type="PANTHER" id="PTHR10584:SF166">
    <property type="entry name" value="RIBOKINASE"/>
    <property type="match status" value="1"/>
</dbReference>
<comment type="subcellular location">
    <subcellularLocation>
        <location evidence="9">Cytoplasm</location>
    </subcellularLocation>
</comment>
<evidence type="ECO:0000256" key="6">
    <source>
        <dbReference type="ARBA" id="ARBA00022842"/>
    </source>
</evidence>
<dbReference type="InterPro" id="IPR002139">
    <property type="entry name" value="Ribo/fructo_kinase"/>
</dbReference>
<organism evidence="11 12">
    <name type="scientific">Sabulicella glaciei</name>
    <dbReference type="NCBI Taxonomy" id="2984948"/>
    <lineage>
        <taxon>Bacteria</taxon>
        <taxon>Pseudomonadati</taxon>
        <taxon>Pseudomonadota</taxon>
        <taxon>Alphaproteobacteria</taxon>
        <taxon>Acetobacterales</taxon>
        <taxon>Acetobacteraceae</taxon>
        <taxon>Sabulicella</taxon>
    </lineage>
</organism>
<comment type="catalytic activity">
    <reaction evidence="9">
        <text>D-ribose + ATP = D-ribose 5-phosphate + ADP + H(+)</text>
        <dbReference type="Rhea" id="RHEA:13697"/>
        <dbReference type="ChEBI" id="CHEBI:15378"/>
        <dbReference type="ChEBI" id="CHEBI:30616"/>
        <dbReference type="ChEBI" id="CHEBI:47013"/>
        <dbReference type="ChEBI" id="CHEBI:78346"/>
        <dbReference type="ChEBI" id="CHEBI:456216"/>
        <dbReference type="EC" id="2.7.1.15"/>
    </reaction>
</comment>
<keyword evidence="7 9" id="KW-0630">Potassium</keyword>
<dbReference type="EMBL" id="JAPFQI010000017">
    <property type="protein sequence ID" value="MCW8087459.1"/>
    <property type="molecule type" value="Genomic_DNA"/>
</dbReference>
<dbReference type="GO" id="GO:0016301">
    <property type="term" value="F:kinase activity"/>
    <property type="evidence" value="ECO:0007669"/>
    <property type="project" value="UniProtKB-KW"/>
</dbReference>
<dbReference type="Proteomes" id="UP001526430">
    <property type="component" value="Unassembled WGS sequence"/>
</dbReference>
<evidence type="ECO:0000256" key="9">
    <source>
        <dbReference type="HAMAP-Rule" id="MF_01987"/>
    </source>
</evidence>
<feature type="binding site" evidence="9">
    <location>
        <begin position="38"/>
        <end position="42"/>
    </location>
    <ligand>
        <name>substrate</name>
    </ligand>
</feature>
<feature type="binding site" evidence="9">
    <location>
        <begin position="238"/>
        <end position="239"/>
    </location>
    <ligand>
        <name>ATP</name>
        <dbReference type="ChEBI" id="CHEBI:30616"/>
    </ligand>
</feature>
<dbReference type="RefSeq" id="WP_301591663.1">
    <property type="nucleotide sequence ID" value="NZ_JAPFQI010000017.1"/>
</dbReference>
<evidence type="ECO:0000256" key="1">
    <source>
        <dbReference type="ARBA" id="ARBA00022679"/>
    </source>
</evidence>
<dbReference type="Pfam" id="PF00294">
    <property type="entry name" value="PfkB"/>
    <property type="match status" value="1"/>
</dbReference>
<dbReference type="EC" id="2.7.1.15" evidence="9"/>
<feature type="binding site" evidence="9">
    <location>
        <position position="274"/>
    </location>
    <ligand>
        <name>K(+)</name>
        <dbReference type="ChEBI" id="CHEBI:29103"/>
    </ligand>
</feature>
<comment type="pathway">
    <text evidence="9">Carbohydrate metabolism; D-ribose degradation; D-ribose 5-phosphate from beta-D-ribopyranose: step 2/2.</text>
</comment>
<keyword evidence="3 9" id="KW-0547">Nucleotide-binding</keyword>
<feature type="binding site" evidence="9">
    <location>
        <begin position="10"/>
        <end position="12"/>
    </location>
    <ligand>
        <name>substrate</name>
    </ligand>
</feature>
<comment type="caution">
    <text evidence="9">Lacks conserved residue(s) required for the propagation of feature annotation.</text>
</comment>
<dbReference type="SUPFAM" id="SSF53613">
    <property type="entry name" value="Ribokinase-like"/>
    <property type="match status" value="1"/>
</dbReference>
<evidence type="ECO:0000313" key="12">
    <source>
        <dbReference type="Proteomes" id="UP001526430"/>
    </source>
</evidence>
<dbReference type="PANTHER" id="PTHR10584">
    <property type="entry name" value="SUGAR KINASE"/>
    <property type="match status" value="1"/>
</dbReference>
<evidence type="ECO:0000256" key="4">
    <source>
        <dbReference type="ARBA" id="ARBA00022777"/>
    </source>
</evidence>
<reference evidence="11 12" key="1">
    <citation type="submission" date="2022-10" db="EMBL/GenBank/DDBJ databases">
        <title>Roseococcus glaciei nov., sp. nov., isolated from glacier.</title>
        <authorList>
            <person name="Liu Q."/>
            <person name="Xin Y.-H."/>
        </authorList>
    </citation>
    <scope>NUCLEOTIDE SEQUENCE [LARGE SCALE GENOMIC DNA]</scope>
    <source>
        <strain evidence="11 12">MDT2-1-1</strain>
    </source>
</reference>